<reference evidence="1 2" key="1">
    <citation type="submission" date="2018-10" db="EMBL/GenBank/DDBJ databases">
        <title>Complete genome sequence of Pantoea phage vB_PagS_AAS23.</title>
        <authorList>
            <person name="Truncaite L."/>
            <person name="Simoliuniene M."/>
            <person name="Kazlauskas D."/>
            <person name="Meskys R."/>
            <person name="Simoliunas E."/>
        </authorList>
    </citation>
    <scope>NUCLEOTIDE SEQUENCE [LARGE SCALE GENOMIC DNA]</scope>
    <source>
        <strain evidence="1">AAS23</strain>
    </source>
</reference>
<dbReference type="Proteomes" id="UP000288641">
    <property type="component" value="Segment"/>
</dbReference>
<accession>A0A3S9U7V6</accession>
<gene>
    <name evidence="1" type="ORF">AAS23_gp37</name>
</gene>
<protein>
    <submittedName>
        <fullName evidence="1">Uncharacterized protein</fullName>
    </submittedName>
</protein>
<evidence type="ECO:0000313" key="2">
    <source>
        <dbReference type="Proteomes" id="UP000288641"/>
    </source>
</evidence>
<name>A0A3S9U7V6_9CAUD</name>
<sequence>MKVFNPYDYASYGGQIYDDADYRVIPCDEWLPPDFEAVMAQIKEREKLTFVYYSPSHHCFFSESSGGKIEIEQVEYWLKIIK</sequence>
<dbReference type="EMBL" id="MK095606">
    <property type="protein sequence ID" value="AZS06350.1"/>
    <property type="molecule type" value="Genomic_DNA"/>
</dbReference>
<evidence type="ECO:0000313" key="1">
    <source>
        <dbReference type="EMBL" id="AZS06350.1"/>
    </source>
</evidence>
<proteinExistence type="predicted"/>
<organism evidence="1 2">
    <name type="scientific">Pantoea phage vB_PagS_AAS23</name>
    <dbReference type="NCBI Taxonomy" id="2499073"/>
    <lineage>
        <taxon>Viruses</taxon>
        <taxon>Duplodnaviria</taxon>
        <taxon>Heunggongvirae</taxon>
        <taxon>Uroviricota</taxon>
        <taxon>Caudoviricetes</taxon>
        <taxon>Drexlerviridae</taxon>
        <taxon>Sauletekiovirus</taxon>
        <taxon>Sauletekiovirus AAS23</taxon>
    </lineage>
</organism>
<keyword evidence="2" id="KW-1185">Reference proteome</keyword>